<dbReference type="Gene3D" id="2.60.40.1120">
    <property type="entry name" value="Carboxypeptidase-like, regulatory domain"/>
    <property type="match status" value="1"/>
</dbReference>
<proteinExistence type="inferred from homology"/>
<evidence type="ECO:0000256" key="1">
    <source>
        <dbReference type="ARBA" id="ARBA00001324"/>
    </source>
</evidence>
<dbReference type="EMBL" id="JAKNSF020000032">
    <property type="protein sequence ID" value="KAK7728689.1"/>
    <property type="molecule type" value="Genomic_DNA"/>
</dbReference>
<dbReference type="InterPro" id="IPR011013">
    <property type="entry name" value="Gal_mutarotase_sf_dom"/>
</dbReference>
<dbReference type="InterPro" id="IPR014718">
    <property type="entry name" value="GH-type_carb-bd"/>
</dbReference>
<dbReference type="InterPro" id="IPR029411">
    <property type="entry name" value="RG-lyase_III"/>
</dbReference>
<accession>A0ABR1P7W2</accession>
<keyword evidence="6" id="KW-0732">Signal</keyword>
<evidence type="ECO:0000256" key="5">
    <source>
        <dbReference type="ARBA" id="ARBA00022525"/>
    </source>
</evidence>
<keyword evidence="10" id="KW-0961">Cell wall biogenesis/degradation</keyword>
<dbReference type="InterPro" id="IPR013784">
    <property type="entry name" value="Carb-bd-like_fold"/>
</dbReference>
<protein>
    <recommendedName>
        <fullName evidence="4">rhamnogalacturonan endolyase</fullName>
        <ecNumber evidence="4">4.2.2.23</ecNumber>
    </recommendedName>
</protein>
<evidence type="ECO:0000313" key="15">
    <source>
        <dbReference type="EMBL" id="KAK7728689.1"/>
    </source>
</evidence>
<evidence type="ECO:0000256" key="3">
    <source>
        <dbReference type="ARBA" id="ARBA00010418"/>
    </source>
</evidence>
<evidence type="ECO:0000259" key="14">
    <source>
        <dbReference type="Pfam" id="PF14686"/>
    </source>
</evidence>
<dbReference type="Pfam" id="PF09284">
    <property type="entry name" value="RhgB_N"/>
    <property type="match status" value="1"/>
</dbReference>
<reference evidence="15 16" key="1">
    <citation type="submission" date="2024-02" db="EMBL/GenBank/DDBJ databases">
        <title>De novo assembly and annotation of 12 fungi associated with fruit tree decline syndrome in Ontario, Canada.</title>
        <authorList>
            <person name="Sulman M."/>
            <person name="Ellouze W."/>
            <person name="Ilyukhin E."/>
        </authorList>
    </citation>
    <scope>NUCLEOTIDE SEQUENCE [LARGE SCALE GENOMIC DNA]</scope>
    <source>
        <strain evidence="15 16">M169</strain>
    </source>
</reference>
<keyword evidence="5" id="KW-0964">Secreted</keyword>
<evidence type="ECO:0000256" key="6">
    <source>
        <dbReference type="ARBA" id="ARBA00022729"/>
    </source>
</evidence>
<dbReference type="InterPro" id="IPR029413">
    <property type="entry name" value="RG-lyase_II"/>
</dbReference>
<evidence type="ECO:0000256" key="2">
    <source>
        <dbReference type="ARBA" id="ARBA00004613"/>
    </source>
</evidence>
<keyword evidence="11" id="KW-0624">Polysaccharide degradation</keyword>
<dbReference type="PANTHER" id="PTHR36574:SF1">
    <property type="entry name" value="RHAMNOGALACTURONATE LYASE-RELATED"/>
    <property type="match status" value="1"/>
</dbReference>
<feature type="domain" description="Rhamnogalacturonan lyase" evidence="13">
    <location>
        <begin position="269"/>
        <end position="432"/>
    </location>
</feature>
<dbReference type="SUPFAM" id="SSF49452">
    <property type="entry name" value="Starch-binding domain-like"/>
    <property type="match status" value="1"/>
</dbReference>
<dbReference type="SUPFAM" id="SSF74650">
    <property type="entry name" value="Galactose mutarotase-like"/>
    <property type="match status" value="1"/>
</dbReference>
<dbReference type="InterPro" id="IPR016590">
    <property type="entry name" value="Rhamnogalacturonase_B"/>
</dbReference>
<comment type="similarity">
    <text evidence="3">Belongs to the polysaccharide lyase 4 family.</text>
</comment>
<evidence type="ECO:0000259" key="12">
    <source>
        <dbReference type="Pfam" id="PF09284"/>
    </source>
</evidence>
<comment type="caution">
    <text evidence="15">The sequence shown here is derived from an EMBL/GenBank/DDBJ whole genome shotgun (WGS) entry which is preliminary data.</text>
</comment>
<dbReference type="Gene3D" id="2.70.98.10">
    <property type="match status" value="1"/>
</dbReference>
<evidence type="ECO:0000256" key="9">
    <source>
        <dbReference type="ARBA" id="ARBA00023277"/>
    </source>
</evidence>
<gene>
    <name evidence="15" type="ORF">SLS63_006550</name>
</gene>
<feature type="domain" description="Rhamnogalacturonan lyase" evidence="14">
    <location>
        <begin position="181"/>
        <end position="253"/>
    </location>
</feature>
<dbReference type="EC" id="4.2.2.23" evidence="4"/>
<keyword evidence="9" id="KW-0119">Carbohydrate metabolism</keyword>
<evidence type="ECO:0000259" key="13">
    <source>
        <dbReference type="Pfam" id="PF14683"/>
    </source>
</evidence>
<evidence type="ECO:0000256" key="8">
    <source>
        <dbReference type="ARBA" id="ARBA00023239"/>
    </source>
</evidence>
<evidence type="ECO:0000313" key="16">
    <source>
        <dbReference type="Proteomes" id="UP001430848"/>
    </source>
</evidence>
<name>A0ABR1P7W2_DIAER</name>
<evidence type="ECO:0000256" key="10">
    <source>
        <dbReference type="ARBA" id="ARBA00023316"/>
    </source>
</evidence>
<keyword evidence="8" id="KW-0456">Lyase</keyword>
<comment type="subcellular location">
    <subcellularLocation>
        <location evidence="2">Secreted</location>
    </subcellularLocation>
</comment>
<dbReference type="Proteomes" id="UP001430848">
    <property type="component" value="Unassembled WGS sequence"/>
</dbReference>
<evidence type="ECO:0000256" key="7">
    <source>
        <dbReference type="ARBA" id="ARBA00023157"/>
    </source>
</evidence>
<evidence type="ECO:0000256" key="11">
    <source>
        <dbReference type="ARBA" id="ARBA00023326"/>
    </source>
</evidence>
<keyword evidence="7" id="KW-1015">Disulfide bond</keyword>
<dbReference type="Gene3D" id="2.60.120.260">
    <property type="entry name" value="Galactose-binding domain-like"/>
    <property type="match status" value="1"/>
</dbReference>
<dbReference type="SUPFAM" id="SSF49785">
    <property type="entry name" value="Galactose-binding domain-like"/>
    <property type="match status" value="1"/>
</dbReference>
<feature type="domain" description="Rhamnogalacturonase B N-terminal" evidence="12">
    <location>
        <begin position="1"/>
        <end position="173"/>
    </location>
</feature>
<dbReference type="InterPro" id="IPR008979">
    <property type="entry name" value="Galactose-bd-like_sf"/>
</dbReference>
<organism evidence="15 16">
    <name type="scientific">Diaporthe eres</name>
    <name type="common">Phomopsis oblonga</name>
    <dbReference type="NCBI Taxonomy" id="83184"/>
    <lineage>
        <taxon>Eukaryota</taxon>
        <taxon>Fungi</taxon>
        <taxon>Dikarya</taxon>
        <taxon>Ascomycota</taxon>
        <taxon>Pezizomycotina</taxon>
        <taxon>Sordariomycetes</taxon>
        <taxon>Sordariomycetidae</taxon>
        <taxon>Diaporthales</taxon>
        <taxon>Diaporthaceae</taxon>
        <taxon>Diaporthe</taxon>
        <taxon>Diaporthe eres species complex</taxon>
    </lineage>
</organism>
<evidence type="ECO:0000256" key="4">
    <source>
        <dbReference type="ARBA" id="ARBA00012437"/>
    </source>
</evidence>
<dbReference type="InterPro" id="IPR015364">
    <property type="entry name" value="RhgB_N"/>
</dbReference>
<dbReference type="Pfam" id="PF14683">
    <property type="entry name" value="CBM-like"/>
    <property type="match status" value="1"/>
</dbReference>
<sequence>MVFRNGAANIWMGTNINSEPSNGELRYIFRLSGLDVSWPNGDVSKTAGGTAIEGSDVYLVNGQTRSKFYSSDRFIDERIYCVTNSRSSVNACWLRPNHQATEKSSGGPFFRDISSNAGGTYSAFTYYMNSGHVQTEGWRTGFHGPYVFSMTRSGRPDPTGVDVSFFDSLGLSGYVPVSGNRGYISGTASGVSSNFPRVVHWFNNNFQFWAYTNSAGAYASPPMPAGTYTMNLYQDEFLAASQSVSVTAGRTTTSNIAATHPALTQSRTTIFRMGDYDGQPTGFLNAANQLRMHPSDSRMANWNPGTVASTATSSFPMAVFKGVNNGQKITFSLGGAVSQTATLRIAITLSFAGGRPQPVVNGYNCPAPSAPSKIDSRGVTRGAYRGRGEIYECSVPAGTLVSGTNTVTVTVISGTGGDAFLSPNVILDAIELFY</sequence>
<keyword evidence="16" id="KW-1185">Reference proteome</keyword>
<dbReference type="PANTHER" id="PTHR36574">
    <property type="entry name" value="RHAMNOGALACTURONATE LYASE-RELATED"/>
    <property type="match status" value="1"/>
</dbReference>
<dbReference type="Pfam" id="PF14686">
    <property type="entry name" value="fn3_3"/>
    <property type="match status" value="1"/>
</dbReference>
<dbReference type="CDD" id="cd10317">
    <property type="entry name" value="RGL4_C"/>
    <property type="match status" value="1"/>
</dbReference>
<comment type="catalytic activity">
    <reaction evidence="1">
        <text>Endotype eliminative cleavage of L-alpha-rhamnopyranosyl-(1-&gt;4)-alpha-D-galactopyranosyluronic acid bonds of rhamnogalacturonan I domains in ramified hairy regions of pectin leaving L-rhamnopyranose at the reducing end and 4-deoxy-4,5-unsaturated D-galactopyranosyluronic acid at the non-reducing end.</text>
        <dbReference type="EC" id="4.2.2.23"/>
    </reaction>
</comment>